<accession>A0A653LZW8</accession>
<reference evidence="2 3" key="1">
    <citation type="submission" date="2019-10" db="EMBL/GenBank/DDBJ databases">
        <authorList>
            <person name="Karimi E."/>
        </authorList>
    </citation>
    <scope>NUCLEOTIDE SEQUENCE [LARGE SCALE GENOMIC DNA]</scope>
    <source>
        <strain evidence="2">Maribacter sp. 151</strain>
    </source>
</reference>
<dbReference type="InterPro" id="IPR052189">
    <property type="entry name" value="L-asp_N-monooxygenase_NS-form"/>
</dbReference>
<evidence type="ECO:0000313" key="3">
    <source>
        <dbReference type="Proteomes" id="UP000430202"/>
    </source>
</evidence>
<dbReference type="PANTHER" id="PTHR40254:SF1">
    <property type="entry name" value="BLR0577 PROTEIN"/>
    <property type="match status" value="1"/>
</dbReference>
<dbReference type="RefSeq" id="WP_159301565.1">
    <property type="nucleotide sequence ID" value="NZ_LR733271.1"/>
</dbReference>
<proteinExistence type="predicted"/>
<dbReference type="EMBL" id="CABWLR010000001">
    <property type="protein sequence ID" value="VXA97701.1"/>
    <property type="molecule type" value="Genomic_DNA"/>
</dbReference>
<dbReference type="AlphaFoldDB" id="A0A653LZW8"/>
<sequence length="604" mass="69285">MENTETYAIGIVGFGPKGFYGFERLIAYLREHNNDRSIQIHIFNNTSFLASGDVYRTDQPEYLIMNYANRNINGWILQEPYALATSTPDFVSWLTENRFANAAPNEYAPRAIVGKYLEDCYQLVLDQLPINVRVVPHIGTVSNVFKRGEEYQVKYTEAESGKENSIQCNSLLFTTGHHTFTSQKNTTSKENSVDFIYPVEEKLKPINKDSLVAIKGFGLTAIDAILALTEGRQGMFERKGNGEFKYELSGREPLKIYPFSRTGLPMVPRNGAPNSNAELHFFTDDLVRHLKKNKPVSFKCTILPLIKKEFYFAYYRVLFKNHGHQFYFDDDFTVIENQVQYFHEDFPECPVFNWEAIVDPFRDEPILSSIMLQYYLEFLIEEAKRGEDESPFMAAVSVWRKISPLFNELYSFGGLDAASQKEFDTYYFGLFNRLSYGPPVKNMEKMLALYKSGILDFSFVKSANISENTLNNNYTLQIKNARKTEINYYLNATISRAKEGEFKNELYQNLLKNGLVREFKNKLNTSYNPGCIEINKDGNAIDAKGRVDKNITFYGTPTEGITCDNDTLSRTKNNFASVWAKGVCTSILNKAGITEKYEREENVL</sequence>
<dbReference type="Proteomes" id="UP000430202">
    <property type="component" value="Unassembled WGS sequence"/>
</dbReference>
<gene>
    <name evidence="2" type="ORF">MARI151_10181</name>
</gene>
<evidence type="ECO:0000313" key="2">
    <source>
        <dbReference type="EMBL" id="VXA97701.1"/>
    </source>
</evidence>
<name>A0A653LZW8_9FLAO</name>
<keyword evidence="3" id="KW-1185">Reference proteome</keyword>
<feature type="domain" description="FAD-dependent urate hydroxylase HpyO/Asp monooxygenase CreE-like FAD/NAD(P)-binding" evidence="1">
    <location>
        <begin position="11"/>
        <end position="177"/>
    </location>
</feature>
<dbReference type="PANTHER" id="PTHR40254">
    <property type="entry name" value="BLR0577 PROTEIN"/>
    <property type="match status" value="1"/>
</dbReference>
<evidence type="ECO:0000259" key="1">
    <source>
        <dbReference type="Pfam" id="PF13454"/>
    </source>
</evidence>
<dbReference type="Pfam" id="PF13454">
    <property type="entry name" value="NAD_binding_9"/>
    <property type="match status" value="1"/>
</dbReference>
<dbReference type="InterPro" id="IPR038732">
    <property type="entry name" value="HpyO/CreE_NAD-binding"/>
</dbReference>
<organism evidence="2 3">
    <name type="scientific">Maribacter litoralis</name>
    <dbReference type="NCBI Taxonomy" id="2059726"/>
    <lineage>
        <taxon>Bacteria</taxon>
        <taxon>Pseudomonadati</taxon>
        <taxon>Bacteroidota</taxon>
        <taxon>Flavobacteriia</taxon>
        <taxon>Flavobacteriales</taxon>
        <taxon>Flavobacteriaceae</taxon>
        <taxon>Maribacter</taxon>
    </lineage>
</organism>
<protein>
    <recommendedName>
        <fullName evidence="1">FAD-dependent urate hydroxylase HpyO/Asp monooxygenase CreE-like FAD/NAD(P)-binding domain-containing protein</fullName>
    </recommendedName>
</protein>